<dbReference type="Proteomes" id="UP000321570">
    <property type="component" value="Unassembled WGS sequence"/>
</dbReference>
<evidence type="ECO:0000313" key="1">
    <source>
        <dbReference type="EMBL" id="VUZ51634.1"/>
    </source>
</evidence>
<gene>
    <name evidence="1" type="ORF">WMSIL1_LOCUS10312</name>
</gene>
<evidence type="ECO:0000313" key="2">
    <source>
        <dbReference type="Proteomes" id="UP000321570"/>
    </source>
</evidence>
<protein>
    <submittedName>
        <fullName evidence="1">Uncharacterized protein</fullName>
    </submittedName>
</protein>
<accession>A0A564YYF4</accession>
<reference evidence="1 2" key="1">
    <citation type="submission" date="2019-07" db="EMBL/GenBank/DDBJ databases">
        <authorList>
            <person name="Jastrzebski P J."/>
            <person name="Paukszto L."/>
            <person name="Jastrzebski P J."/>
        </authorList>
    </citation>
    <scope>NUCLEOTIDE SEQUENCE [LARGE SCALE GENOMIC DNA]</scope>
    <source>
        <strain evidence="1 2">WMS-il1</strain>
    </source>
</reference>
<dbReference type="AlphaFoldDB" id="A0A564YYF4"/>
<dbReference type="EMBL" id="CABIJS010000444">
    <property type="protein sequence ID" value="VUZ51634.1"/>
    <property type="molecule type" value="Genomic_DNA"/>
</dbReference>
<keyword evidence="2" id="KW-1185">Reference proteome</keyword>
<proteinExistence type="predicted"/>
<name>A0A564YYF4_HYMDI</name>
<sequence>MKTCEACNTNGADRITCTRTVWEVRQITGRVVNKLEGMGKGLLSQSAIKIPAA</sequence>
<organism evidence="1 2">
    <name type="scientific">Hymenolepis diminuta</name>
    <name type="common">Rat tapeworm</name>
    <dbReference type="NCBI Taxonomy" id="6216"/>
    <lineage>
        <taxon>Eukaryota</taxon>
        <taxon>Metazoa</taxon>
        <taxon>Spiralia</taxon>
        <taxon>Lophotrochozoa</taxon>
        <taxon>Platyhelminthes</taxon>
        <taxon>Cestoda</taxon>
        <taxon>Eucestoda</taxon>
        <taxon>Cyclophyllidea</taxon>
        <taxon>Hymenolepididae</taxon>
        <taxon>Hymenolepis</taxon>
    </lineage>
</organism>